<protein>
    <submittedName>
        <fullName evidence="1">Pyridoxamine 5'-phosphate oxidase family protein</fullName>
    </submittedName>
</protein>
<dbReference type="RefSeq" id="WP_243569601.1">
    <property type="nucleotide sequence ID" value="NZ_BAAARD010000003.1"/>
</dbReference>
<accession>A0ABY4AXF4</accession>
<dbReference type="EMBL" id="CP094533">
    <property type="protein sequence ID" value="UOE26791.1"/>
    <property type="molecule type" value="Genomic_DNA"/>
</dbReference>
<name>A0ABY4AXF4_9MICO</name>
<dbReference type="Gene3D" id="2.30.110.10">
    <property type="entry name" value="Electron Transport, Fmn-binding Protein, Chain A"/>
    <property type="match status" value="1"/>
</dbReference>
<gene>
    <name evidence="1" type="ORF">MTP13_03135</name>
</gene>
<dbReference type="SUPFAM" id="SSF50475">
    <property type="entry name" value="FMN-binding split barrel"/>
    <property type="match status" value="1"/>
</dbReference>
<reference evidence="1 2" key="1">
    <citation type="submission" date="2022-03" db="EMBL/GenBank/DDBJ databases">
        <title>Agromyces sp. isolated from the gut of P. brevitarsis seulensis larvae.</title>
        <authorList>
            <person name="Won M."/>
            <person name="Kwon S.-W."/>
        </authorList>
    </citation>
    <scope>NUCLEOTIDE SEQUENCE [LARGE SCALE GENOMIC DNA]</scope>
    <source>
        <strain evidence="1 2">KACC 16215</strain>
    </source>
</reference>
<evidence type="ECO:0000313" key="2">
    <source>
        <dbReference type="Proteomes" id="UP000831304"/>
    </source>
</evidence>
<keyword evidence="2" id="KW-1185">Reference proteome</keyword>
<proteinExistence type="predicted"/>
<dbReference type="InterPro" id="IPR024747">
    <property type="entry name" value="Pyridox_Oxase-rel"/>
</dbReference>
<evidence type="ECO:0000313" key="1">
    <source>
        <dbReference type="EMBL" id="UOE26791.1"/>
    </source>
</evidence>
<sequence length="145" mass="15855">MTDPSERPPVREMPSAECWERVGAAPYGRVGTYAGGEMDLFPVNHGVDRYSIVFRTAPGTKLLALTVNQNVLFQVDGIDGDEAFSIVIKGRADRVEREREITEAEGLGVVTWAPGRKDRWVRITPKDVQGRAFVLPAGIGSARGT</sequence>
<dbReference type="InterPro" id="IPR012349">
    <property type="entry name" value="Split_barrel_FMN-bd"/>
</dbReference>
<dbReference type="Proteomes" id="UP000831304">
    <property type="component" value="Chromosome"/>
</dbReference>
<dbReference type="Pfam" id="PF12900">
    <property type="entry name" value="Pyridox_ox_2"/>
    <property type="match status" value="1"/>
</dbReference>
<organism evidence="1 2">
    <name type="scientific">Agromyces soli</name>
    <dbReference type="NCBI Taxonomy" id="659012"/>
    <lineage>
        <taxon>Bacteria</taxon>
        <taxon>Bacillati</taxon>
        <taxon>Actinomycetota</taxon>
        <taxon>Actinomycetes</taxon>
        <taxon>Micrococcales</taxon>
        <taxon>Microbacteriaceae</taxon>
        <taxon>Agromyces</taxon>
    </lineage>
</organism>